<reference evidence="1 2" key="1">
    <citation type="journal article" date="2019" name="Nat. Ecol. Evol.">
        <title>Megaphylogeny resolves global patterns of mushroom evolution.</title>
        <authorList>
            <person name="Varga T."/>
            <person name="Krizsan K."/>
            <person name="Foldi C."/>
            <person name="Dima B."/>
            <person name="Sanchez-Garcia M."/>
            <person name="Sanchez-Ramirez S."/>
            <person name="Szollosi G.J."/>
            <person name="Szarkandi J.G."/>
            <person name="Papp V."/>
            <person name="Albert L."/>
            <person name="Andreopoulos W."/>
            <person name="Angelini C."/>
            <person name="Antonin V."/>
            <person name="Barry K.W."/>
            <person name="Bougher N.L."/>
            <person name="Buchanan P."/>
            <person name="Buyck B."/>
            <person name="Bense V."/>
            <person name="Catcheside P."/>
            <person name="Chovatia M."/>
            <person name="Cooper J."/>
            <person name="Damon W."/>
            <person name="Desjardin D."/>
            <person name="Finy P."/>
            <person name="Geml J."/>
            <person name="Haridas S."/>
            <person name="Hughes K."/>
            <person name="Justo A."/>
            <person name="Karasinski D."/>
            <person name="Kautmanova I."/>
            <person name="Kiss B."/>
            <person name="Kocsube S."/>
            <person name="Kotiranta H."/>
            <person name="LaButti K.M."/>
            <person name="Lechner B.E."/>
            <person name="Liimatainen K."/>
            <person name="Lipzen A."/>
            <person name="Lukacs Z."/>
            <person name="Mihaltcheva S."/>
            <person name="Morgado L.N."/>
            <person name="Niskanen T."/>
            <person name="Noordeloos M.E."/>
            <person name="Ohm R.A."/>
            <person name="Ortiz-Santana B."/>
            <person name="Ovrebo C."/>
            <person name="Racz N."/>
            <person name="Riley R."/>
            <person name="Savchenko A."/>
            <person name="Shiryaev A."/>
            <person name="Soop K."/>
            <person name="Spirin V."/>
            <person name="Szebenyi C."/>
            <person name="Tomsovsky M."/>
            <person name="Tulloss R.E."/>
            <person name="Uehling J."/>
            <person name="Grigoriev I.V."/>
            <person name="Vagvolgyi C."/>
            <person name="Papp T."/>
            <person name="Martin F.M."/>
            <person name="Miettinen O."/>
            <person name="Hibbett D.S."/>
            <person name="Nagy L.G."/>
        </authorList>
    </citation>
    <scope>NUCLEOTIDE SEQUENCE [LARGE SCALE GENOMIC DNA]</scope>
    <source>
        <strain evidence="1 2">CBS 962.96</strain>
    </source>
</reference>
<organism evidence="1 2">
    <name type="scientific">Dendrothele bispora (strain CBS 962.96)</name>
    <dbReference type="NCBI Taxonomy" id="1314807"/>
    <lineage>
        <taxon>Eukaryota</taxon>
        <taxon>Fungi</taxon>
        <taxon>Dikarya</taxon>
        <taxon>Basidiomycota</taxon>
        <taxon>Agaricomycotina</taxon>
        <taxon>Agaricomycetes</taxon>
        <taxon>Agaricomycetidae</taxon>
        <taxon>Agaricales</taxon>
        <taxon>Agaricales incertae sedis</taxon>
        <taxon>Dendrothele</taxon>
    </lineage>
</organism>
<dbReference type="EMBL" id="ML179064">
    <property type="protein sequence ID" value="THV03709.1"/>
    <property type="molecule type" value="Genomic_DNA"/>
</dbReference>
<keyword evidence="2" id="KW-1185">Reference proteome</keyword>
<evidence type="ECO:0000313" key="1">
    <source>
        <dbReference type="EMBL" id="THV03709.1"/>
    </source>
</evidence>
<evidence type="ECO:0000313" key="2">
    <source>
        <dbReference type="Proteomes" id="UP000297245"/>
    </source>
</evidence>
<accession>A0A4S8MMD7</accession>
<name>A0A4S8MMD7_DENBC</name>
<gene>
    <name evidence="1" type="ORF">K435DRAFT_851655</name>
</gene>
<protein>
    <submittedName>
        <fullName evidence="1">Uncharacterized protein</fullName>
    </submittedName>
</protein>
<dbReference type="Proteomes" id="UP000297245">
    <property type="component" value="Unassembled WGS sequence"/>
</dbReference>
<dbReference type="OrthoDB" id="3025387at2759"/>
<dbReference type="AlphaFoldDB" id="A0A4S8MMD7"/>
<sequence>MPILALRYPSRDLPLVNAAAVENRDGVGVTTNSGSQVLTATKVFPTLVDFEPFMISVTSEVVWTDTAFDISFYLTSDVETFWFAGHVHMPISFFADEHLNLIPAKTLVYEA</sequence>
<proteinExistence type="predicted"/>